<dbReference type="InterPro" id="IPR001206">
    <property type="entry name" value="Diacylglycerol_kinase_cat_dom"/>
</dbReference>
<sequence length="439" mass="48930">MNSKVCEVTLHPSSVSFIYQKRSGKTVVEDISYAHVLAVEEKGFKTQDNNDNDIYAVTVHYVRQVSNRRLRIMSQNVQSDYTTCKTLVTRLEEELSVTERPKRLAVIINPNSGKKRAEKVFKNKVQPVFTLCGIHTEVHVTKTKGDALQHVRDLNLADVDGVVTVGGDGLYCEVMNGLLLSTQKDHGVNADDPKAKVVPADIPIGIIPAGSGNWVTQYLHGTRDVMTAILHVVTGFTSRTNAVSVHQGGKVSAYAGLVLCFGLQGDMMNDCEKFRWMGPNRYAVIPISTVLSRRTFDVEIEYEDDVTGELTRMSDWMYSVDTYVISRREQGDKLVPLFGDSALSVYTSSKCSLGKHVQQLTKLQDQKAGCFDYDFVKTVRTQGYKVRFPRAAVSGKGDDSMLKEKCYISCDGDVLQVVKPEFEVRLHHNAIRLYGDAVN</sequence>
<dbReference type="Gene3D" id="3.40.50.10330">
    <property type="entry name" value="Probable inorganic polyphosphate/atp-NAD kinase, domain 1"/>
    <property type="match status" value="1"/>
</dbReference>
<dbReference type="AlphaFoldDB" id="A0ABD0LRF1"/>
<dbReference type="InterPro" id="IPR016064">
    <property type="entry name" value="NAD/diacylglycerol_kinase_sf"/>
</dbReference>
<keyword evidence="3" id="KW-1185">Reference proteome</keyword>
<dbReference type="Proteomes" id="UP001519460">
    <property type="component" value="Unassembled WGS sequence"/>
</dbReference>
<reference evidence="2 3" key="1">
    <citation type="journal article" date="2023" name="Sci. Data">
        <title>Genome assembly of the Korean intertidal mud-creeper Batillaria attramentaria.</title>
        <authorList>
            <person name="Patra A.K."/>
            <person name="Ho P.T."/>
            <person name="Jun S."/>
            <person name="Lee S.J."/>
            <person name="Kim Y."/>
            <person name="Won Y.J."/>
        </authorList>
    </citation>
    <scope>NUCLEOTIDE SEQUENCE [LARGE SCALE GENOMIC DNA]</scope>
    <source>
        <strain evidence="2">Wonlab-2016</strain>
    </source>
</reference>
<evidence type="ECO:0000313" key="3">
    <source>
        <dbReference type="Proteomes" id="UP001519460"/>
    </source>
</evidence>
<gene>
    <name evidence="2" type="ORF">BaRGS_00006643</name>
</gene>
<dbReference type="SUPFAM" id="SSF111331">
    <property type="entry name" value="NAD kinase/diacylglycerol kinase-like"/>
    <property type="match status" value="1"/>
</dbReference>
<dbReference type="Pfam" id="PF00781">
    <property type="entry name" value="DAGK_cat"/>
    <property type="match status" value="1"/>
</dbReference>
<evidence type="ECO:0000313" key="2">
    <source>
        <dbReference type="EMBL" id="KAK7502279.1"/>
    </source>
</evidence>
<feature type="domain" description="DAGKc" evidence="1">
    <location>
        <begin position="99"/>
        <end position="249"/>
    </location>
</feature>
<name>A0ABD0LRF1_9CAEN</name>
<dbReference type="EMBL" id="JACVVK020000027">
    <property type="protein sequence ID" value="KAK7502279.1"/>
    <property type="molecule type" value="Genomic_DNA"/>
</dbReference>
<proteinExistence type="predicted"/>
<comment type="caution">
    <text evidence="2">The sequence shown here is derived from an EMBL/GenBank/DDBJ whole genome shotgun (WGS) entry which is preliminary data.</text>
</comment>
<dbReference type="SMART" id="SM00046">
    <property type="entry name" value="DAGKc"/>
    <property type="match status" value="1"/>
</dbReference>
<accession>A0ABD0LRF1</accession>
<dbReference type="InterPro" id="IPR050187">
    <property type="entry name" value="Lipid_Phosphate_FormReg"/>
</dbReference>
<dbReference type="PROSITE" id="PS50146">
    <property type="entry name" value="DAGK"/>
    <property type="match status" value="1"/>
</dbReference>
<dbReference type="PANTHER" id="PTHR12358">
    <property type="entry name" value="SPHINGOSINE KINASE"/>
    <property type="match status" value="1"/>
</dbReference>
<dbReference type="InterPro" id="IPR017438">
    <property type="entry name" value="ATP-NAD_kinase_N"/>
</dbReference>
<evidence type="ECO:0000259" key="1">
    <source>
        <dbReference type="PROSITE" id="PS50146"/>
    </source>
</evidence>
<dbReference type="PANTHER" id="PTHR12358:SF111">
    <property type="entry name" value="CERAMIDE KINASE, ISOFORM A"/>
    <property type="match status" value="1"/>
</dbReference>
<protein>
    <recommendedName>
        <fullName evidence="1">DAGKc domain-containing protein</fullName>
    </recommendedName>
</protein>
<organism evidence="2 3">
    <name type="scientific">Batillaria attramentaria</name>
    <dbReference type="NCBI Taxonomy" id="370345"/>
    <lineage>
        <taxon>Eukaryota</taxon>
        <taxon>Metazoa</taxon>
        <taxon>Spiralia</taxon>
        <taxon>Lophotrochozoa</taxon>
        <taxon>Mollusca</taxon>
        <taxon>Gastropoda</taxon>
        <taxon>Caenogastropoda</taxon>
        <taxon>Sorbeoconcha</taxon>
        <taxon>Cerithioidea</taxon>
        <taxon>Batillariidae</taxon>
        <taxon>Batillaria</taxon>
    </lineage>
</organism>
<dbReference type="Gene3D" id="2.60.200.40">
    <property type="match status" value="1"/>
</dbReference>